<evidence type="ECO:0000313" key="6">
    <source>
        <dbReference type="EMBL" id="WDH82092.1"/>
    </source>
</evidence>
<feature type="transmembrane region" description="Helical" evidence="5">
    <location>
        <begin position="21"/>
        <end position="39"/>
    </location>
</feature>
<feature type="transmembrane region" description="Helical" evidence="5">
    <location>
        <begin position="451"/>
        <end position="473"/>
    </location>
</feature>
<dbReference type="Proteomes" id="UP001220962">
    <property type="component" value="Chromosome"/>
</dbReference>
<evidence type="ECO:0000256" key="4">
    <source>
        <dbReference type="ARBA" id="ARBA00023136"/>
    </source>
</evidence>
<proteinExistence type="predicted"/>
<feature type="transmembrane region" description="Helical" evidence="5">
    <location>
        <begin position="51"/>
        <end position="81"/>
    </location>
</feature>
<dbReference type="PANTHER" id="PTHR43652:SF2">
    <property type="entry name" value="BASIC AMINO ACID ANTIPORTER YFCC-RELATED"/>
    <property type="match status" value="1"/>
</dbReference>
<feature type="transmembrane region" description="Helical" evidence="5">
    <location>
        <begin position="393"/>
        <end position="409"/>
    </location>
</feature>
<gene>
    <name evidence="6" type="ORF">PUW23_21900</name>
</gene>
<comment type="subcellular location">
    <subcellularLocation>
        <location evidence="1">Membrane</location>
        <topology evidence="1">Multi-pass membrane protein</topology>
    </subcellularLocation>
</comment>
<feature type="transmembrane region" description="Helical" evidence="5">
    <location>
        <begin position="369"/>
        <end position="386"/>
    </location>
</feature>
<sequence length="481" mass="53161">MISTIERKLTNTIALIQASPKSFVVCITHLIMLILLLFMNDLGYEGKAALFTFLSAMILWITTKIPAGFIALSHTMFIILLNAAEPELLYHSLAEEVVWLMVGSFIIGAAAKDSGITARWTNLLLKHSSNKGGVLYGLSGLLAVTAFFIPSTSGRAGLSLPILQQLGGSFSNKEQKVLAVLAPVVILMSTSATLIGAGSHLIGIGLLESTTDQSISYTQWFVWGVPFTLVITACTVCIIEWVLWPKDIIQEEKPSQQTQEDYDKAVQPLNDKEKKMLILIPLLIIGWVTESIHGFDIAFVTMAGALFVMMPKYGVIGWKEGMKSVSLSLIMFVACATALGQVLMDTGVIGWIEHRMMHTLHLIADAPEWLIVLMILLVTVTSHLYITSHTTRAIVFIPGLLMFSESMGLNPAATVFLSLVGLNYCVTFPVSSKALLLFYEENEASYDARQLLRISLFLMPIYILIMMLFYFTYWQWTGLSL</sequence>
<protein>
    <submittedName>
        <fullName evidence="6">SLC13 family permease</fullName>
    </submittedName>
</protein>
<accession>A0AAX3MXN8</accession>
<dbReference type="EMBL" id="CP118101">
    <property type="protein sequence ID" value="WDH82092.1"/>
    <property type="molecule type" value="Genomic_DNA"/>
</dbReference>
<feature type="transmembrane region" description="Helical" evidence="5">
    <location>
        <begin position="220"/>
        <end position="243"/>
    </location>
</feature>
<dbReference type="PANTHER" id="PTHR43652">
    <property type="entry name" value="BASIC AMINO ACID ANTIPORTER YFCC-RELATED"/>
    <property type="match status" value="1"/>
</dbReference>
<dbReference type="RefSeq" id="WP_274359079.1">
    <property type="nucleotide sequence ID" value="NZ_CP118101.1"/>
</dbReference>
<dbReference type="InterPro" id="IPR001898">
    <property type="entry name" value="SLC13A/DASS"/>
</dbReference>
<dbReference type="GO" id="GO:0005886">
    <property type="term" value="C:plasma membrane"/>
    <property type="evidence" value="ECO:0007669"/>
    <property type="project" value="TreeGrafter"/>
</dbReference>
<evidence type="ECO:0000256" key="2">
    <source>
        <dbReference type="ARBA" id="ARBA00022692"/>
    </source>
</evidence>
<keyword evidence="2 5" id="KW-0812">Transmembrane</keyword>
<dbReference type="Pfam" id="PF00939">
    <property type="entry name" value="Na_sulph_symp"/>
    <property type="match status" value="1"/>
</dbReference>
<feature type="transmembrane region" description="Helical" evidence="5">
    <location>
        <begin position="134"/>
        <end position="156"/>
    </location>
</feature>
<dbReference type="GO" id="GO:0022857">
    <property type="term" value="F:transmembrane transporter activity"/>
    <property type="evidence" value="ECO:0007669"/>
    <property type="project" value="InterPro"/>
</dbReference>
<organism evidence="6 7">
    <name type="scientific">Paenibacillus urinalis</name>
    <dbReference type="NCBI Taxonomy" id="521520"/>
    <lineage>
        <taxon>Bacteria</taxon>
        <taxon>Bacillati</taxon>
        <taxon>Bacillota</taxon>
        <taxon>Bacilli</taxon>
        <taxon>Bacillales</taxon>
        <taxon>Paenibacillaceae</taxon>
        <taxon>Paenibacillus</taxon>
    </lineage>
</organism>
<dbReference type="AlphaFoldDB" id="A0AAX3MXN8"/>
<reference evidence="6" key="1">
    <citation type="submission" date="2023-02" db="EMBL/GenBank/DDBJ databases">
        <title>Pathogen: clinical or host-associated sample.</title>
        <authorList>
            <person name="Hergert J."/>
            <person name="Casey R."/>
            <person name="Wagner J."/>
            <person name="Young E.L."/>
            <person name="Oakeson K.F."/>
        </authorList>
    </citation>
    <scope>NUCLEOTIDE SEQUENCE</scope>
    <source>
        <strain evidence="6">2022CK-00830</strain>
    </source>
</reference>
<evidence type="ECO:0000256" key="1">
    <source>
        <dbReference type="ARBA" id="ARBA00004141"/>
    </source>
</evidence>
<evidence type="ECO:0000313" key="7">
    <source>
        <dbReference type="Proteomes" id="UP001220962"/>
    </source>
</evidence>
<name>A0AAX3MXN8_9BACL</name>
<feature type="transmembrane region" description="Helical" evidence="5">
    <location>
        <begin position="327"/>
        <end position="349"/>
    </location>
</feature>
<dbReference type="InterPro" id="IPR051679">
    <property type="entry name" value="DASS-Related_Transporters"/>
</dbReference>
<evidence type="ECO:0000256" key="3">
    <source>
        <dbReference type="ARBA" id="ARBA00022989"/>
    </source>
</evidence>
<keyword evidence="4 5" id="KW-0472">Membrane</keyword>
<evidence type="ECO:0000256" key="5">
    <source>
        <dbReference type="SAM" id="Phobius"/>
    </source>
</evidence>
<feature type="transmembrane region" description="Helical" evidence="5">
    <location>
        <begin position="415"/>
        <end position="439"/>
    </location>
</feature>
<keyword evidence="3 5" id="KW-1133">Transmembrane helix</keyword>
<feature type="transmembrane region" description="Helical" evidence="5">
    <location>
        <begin position="177"/>
        <end position="200"/>
    </location>
</feature>